<evidence type="ECO:0000259" key="9">
    <source>
        <dbReference type="Pfam" id="PF17390"/>
    </source>
</evidence>
<organism evidence="10 11">
    <name type="scientific">[Clostridium] leptum DSM 753</name>
    <dbReference type="NCBI Taxonomy" id="428125"/>
    <lineage>
        <taxon>Bacteria</taxon>
        <taxon>Bacillati</taxon>
        <taxon>Bacillota</taxon>
        <taxon>Clostridia</taxon>
        <taxon>Eubacteriales</taxon>
        <taxon>Oscillospiraceae</taxon>
        <taxon>Oscillospiraceae incertae sedis</taxon>
    </lineage>
</organism>
<dbReference type="InterPro" id="IPR013737">
    <property type="entry name" value="Bac_rhamnosid_N"/>
</dbReference>
<feature type="domain" description="Bacterial alpha-L-rhamnosidase N-terminal" evidence="7">
    <location>
        <begin position="201"/>
        <end position="329"/>
    </location>
</feature>
<dbReference type="InterPro" id="IPR013783">
    <property type="entry name" value="Ig-like_fold"/>
</dbReference>
<accession>A0A855A9R1</accession>
<evidence type="ECO:0000313" key="10">
    <source>
        <dbReference type="EMBL" id="PEQ25898.1"/>
    </source>
</evidence>
<evidence type="ECO:0000256" key="2">
    <source>
        <dbReference type="ARBA" id="ARBA00012652"/>
    </source>
</evidence>
<comment type="catalytic activity">
    <reaction evidence="1">
        <text>Hydrolysis of terminal non-reducing alpha-L-rhamnose residues in alpha-L-rhamnosides.</text>
        <dbReference type="EC" id="3.2.1.40"/>
    </reaction>
</comment>
<gene>
    <name evidence="10" type="ORF">CH238_02605</name>
</gene>
<dbReference type="EC" id="3.2.1.40" evidence="2"/>
<evidence type="ECO:0000256" key="5">
    <source>
        <dbReference type="SAM" id="Phobius"/>
    </source>
</evidence>
<dbReference type="InterPro" id="IPR016007">
    <property type="entry name" value="Alpha_rhamnosid"/>
</dbReference>
<dbReference type="SMART" id="SM00728">
    <property type="entry name" value="ChW"/>
    <property type="match status" value="11"/>
</dbReference>
<dbReference type="Gene3D" id="2.60.120.260">
    <property type="entry name" value="Galactose-binding domain-like"/>
    <property type="match status" value="2"/>
</dbReference>
<feature type="compositionally biased region" description="Low complexity" evidence="4">
    <location>
        <begin position="1540"/>
        <end position="1555"/>
    </location>
</feature>
<feature type="compositionally biased region" description="Low complexity" evidence="4">
    <location>
        <begin position="1564"/>
        <end position="1580"/>
    </location>
</feature>
<feature type="domain" description="Alpha-L-rhamnosidase concanavalin-like" evidence="6">
    <location>
        <begin position="362"/>
        <end position="459"/>
    </location>
</feature>
<dbReference type="Gene3D" id="1.50.10.10">
    <property type="match status" value="1"/>
</dbReference>
<reference evidence="10 11" key="1">
    <citation type="submission" date="2017-07" db="EMBL/GenBank/DDBJ databases">
        <title>Prevalence of linear plasmids in Cutibacterium (Propionibacterium) acnes isolates obtained from prostatic tissue.</title>
        <authorList>
            <person name="Davidsson S."/>
            <person name="Carlsson J."/>
            <person name="Molling P."/>
            <person name="Andren O."/>
            <person name="Andersson S.-O."/>
            <person name="Brzuszkiewicz E."/>
            <person name="Poehlein A."/>
            <person name="Al-Zeer M."/>
            <person name="Brinkmann V."/>
            <person name="Scavenius C."/>
            <person name="Nazipi S."/>
            <person name="Soderquist B."/>
            <person name="Bruggemann H."/>
        </authorList>
    </citation>
    <scope>NUCLEOTIDE SEQUENCE [LARGE SCALE GENOMIC DNA]</scope>
    <source>
        <strain evidence="10 11">DSM 753</strain>
    </source>
</reference>
<dbReference type="Pfam" id="PF08531">
    <property type="entry name" value="Bac_rhamnosid_N"/>
    <property type="match status" value="1"/>
</dbReference>
<evidence type="ECO:0000259" key="6">
    <source>
        <dbReference type="Pfam" id="PF05592"/>
    </source>
</evidence>
<dbReference type="Pfam" id="PF25788">
    <property type="entry name" value="Ig_Rha78A_N"/>
    <property type="match status" value="1"/>
</dbReference>
<sequence length="1580" mass="173198">MRKIGKIIFSFLFVCCTVIGFYITDQSFGMEASAAGNPPQAPERLKVNLLDKPLGVSKDGLRFSWSFEDPDANEYQSAYHIVVASSKAQFLQKEYVYDSGWSDASASSGVEPAGLPECLTDNGLYYWAVQVRDSQGLESELSQPEMLVTSVGDQWTNKNGIWGSSSQKFVFLRNKLSLDKPVEKVIASVTAASTETTQQYVYQFYVNGQLVGLGPSVKNLSDLYYNTYDITSLLNQGENILGAVCYAEDKQGFLCQITAFYEDGTKEVLCNSGSNPSSWQALDANEIYGYQGKSIASYYHASPENLNGTKFPYGWNQAEFQGTGWKSALSSGSIEEKNQGELTPYPSGNMTRYQQPAASVTRLSDGSYVVDLGKEIIGSIRLTVDSPKQQTVTLLYGEERNNDGTVKSKMRTGNVYEEQWVLKKGEQTLEGIGMKCFRYIQIKNFPASLTAEQITGLTIRQEFDDSQSSFSSSNQMLNEIYEMTKYTVKTAAQSQYVDSQSRERKTYEGDILVQMMSSFSFLDDYSLARHSLDYVVNNPTWPAEYQLFAITAAWQEYLYSGDIAFLRDHYDQLKNALYDSSYNSNLGLVHNPGKVVMVDWPYSQRDSYEVSNTAYNTAFNAVCSSAYRDMGNIAAALGYGDDASFLKERSDVIKQNMISRLYDQNTGRFYDGLTEAGAVVNHCAQHATAFSLACGIYADQAMADRMSATIVADGTIRMSVYGSYFLLDGLYQSGSGTLARQFMSNPDTQYSSNSWAYMLKKLGATMSTEAWSPEAKGNMTFSHAWGSSPASQIVRGMFGIKPTAPGFSQFEVKVQPGGLTEGAVEIPTVKGTIPVSFRLAQDGVITVRVSVPANTQAQVLLPANADGSRSVTVNGTDTQAEVQQNFVKVSLGSGTYKLVYDTGTAPDPSEITIPPVVNAEAYVGGLYFWQEPVTMDGVTCGTEGRGLPLNGLRFTLSGNGISGGISSSVNLIKNGWQGWKEAGELNGNAGNGQAVQAVRLKLTGEAAQQYDLYYRVHSKTYGWLDWAKNGQIAGTIGLDKQMEAIQIRIVKKDGGAPGSTTRPFVQKSQDVLTYQTHVQSYGWQNDVGQGKISGTVGQAKRLEAIRINVHSTEGSIRYRTHVQTYGWQDWAYDGEESGTVGQAKRLEAIQIELTGGLAEKYDVYYRVHSQTYGWLGWVKNGEPAGTEGLAKRLEGIQITLVEKGGSAPGMYGGGFIKPGLGTKDGVNYKTHIESYGWQSWRSNGESSGTMGEAKRLEGICIQVQNPGAAGDIEYQTHVQTYGWQNWVKNGAVSGTQGQAKRLEAIKIRLTGALAEKYDVYYRVHAQTYGWLDWAKNGEAAGTEGLAKRLEAIEIRLVEKGGSAPGSTERPYVTPPPATVDGINYQTHVQTYGWQAWKANGAVSGTSGEAKRLESIRILLQNPGYSGSVEYQTHVQTYGWQNWVKDGAESGTSGQAKRLEGIKIHLTGELAEHYDIYYRVHVQTYGWQDWVKNGEMAGTSGEAKRLEAIEIKLVEKPKPVPPEVSESQAPSENVSTDPALESSSETESLASQSSNSVEAEIENGSLSQSQSSVESSKFTDD</sequence>
<dbReference type="GO" id="GO:0030596">
    <property type="term" value="F:alpha-L-rhamnosidase activity"/>
    <property type="evidence" value="ECO:0007669"/>
    <property type="project" value="UniProtKB-EC"/>
</dbReference>
<protein>
    <recommendedName>
        <fullName evidence="2">alpha-L-rhamnosidase</fullName>
        <ecNumber evidence="2">3.2.1.40</ecNumber>
    </recommendedName>
</protein>
<dbReference type="InterPro" id="IPR008902">
    <property type="entry name" value="Rhamnosid_concanavalin"/>
</dbReference>
<evidence type="ECO:0000259" key="7">
    <source>
        <dbReference type="Pfam" id="PF08531"/>
    </source>
</evidence>
<dbReference type="InterPro" id="IPR012341">
    <property type="entry name" value="6hp_glycosidase-like_sf"/>
</dbReference>
<feature type="domain" description="Alpha-L-rhamnosidase C-terminal" evidence="9">
    <location>
        <begin position="799"/>
        <end position="869"/>
    </location>
</feature>
<feature type="transmembrane region" description="Helical" evidence="5">
    <location>
        <begin position="7"/>
        <end position="24"/>
    </location>
</feature>
<dbReference type="Pfam" id="PF17389">
    <property type="entry name" value="Bac_rhamnosid6H"/>
    <property type="match status" value="1"/>
</dbReference>
<dbReference type="SUPFAM" id="SSF48208">
    <property type="entry name" value="Six-hairpin glycosidases"/>
    <property type="match status" value="1"/>
</dbReference>
<name>A0A855A9R1_9FIRM</name>
<evidence type="ECO:0000256" key="3">
    <source>
        <dbReference type="ARBA" id="ARBA00022801"/>
    </source>
</evidence>
<proteinExistence type="predicted"/>
<keyword evidence="5" id="KW-1133">Transmembrane helix</keyword>
<keyword evidence="3" id="KW-0378">Hydrolase</keyword>
<dbReference type="InterPro" id="IPR008928">
    <property type="entry name" value="6-hairpin_glycosidase_sf"/>
</dbReference>
<keyword evidence="11" id="KW-1185">Reference proteome</keyword>
<evidence type="ECO:0000259" key="8">
    <source>
        <dbReference type="Pfam" id="PF17389"/>
    </source>
</evidence>
<feature type="region of interest" description="Disordered" evidence="4">
    <location>
        <begin position="1516"/>
        <end position="1580"/>
    </location>
</feature>
<comment type="caution">
    <text evidence="10">The sequence shown here is derived from an EMBL/GenBank/DDBJ whole genome shotgun (WGS) entry which is preliminary data.</text>
</comment>
<dbReference type="PANTHER" id="PTHR33307">
    <property type="entry name" value="ALPHA-RHAMNOSIDASE (EUROFUNG)"/>
    <property type="match status" value="1"/>
</dbReference>
<dbReference type="InterPro" id="IPR006637">
    <property type="entry name" value="ChW"/>
</dbReference>
<dbReference type="GO" id="GO:0005975">
    <property type="term" value="P:carbohydrate metabolic process"/>
    <property type="evidence" value="ECO:0007669"/>
    <property type="project" value="InterPro"/>
</dbReference>
<dbReference type="Pfam" id="PF05592">
    <property type="entry name" value="Bac_rhamnosid"/>
    <property type="match status" value="1"/>
</dbReference>
<dbReference type="InterPro" id="IPR035398">
    <property type="entry name" value="Bac_rhamnosid_C"/>
</dbReference>
<feature type="domain" description="Alpha-L-rhamnosidase six-hairpin glycosidase" evidence="8">
    <location>
        <begin position="467"/>
        <end position="790"/>
    </location>
</feature>
<dbReference type="Pfam" id="PF07538">
    <property type="entry name" value="ChW"/>
    <property type="match status" value="10"/>
</dbReference>
<evidence type="ECO:0000313" key="11">
    <source>
        <dbReference type="Proteomes" id="UP000220611"/>
    </source>
</evidence>
<dbReference type="PANTHER" id="PTHR33307:SF6">
    <property type="entry name" value="ALPHA-RHAMNOSIDASE (EUROFUNG)-RELATED"/>
    <property type="match status" value="1"/>
</dbReference>
<evidence type="ECO:0000256" key="1">
    <source>
        <dbReference type="ARBA" id="ARBA00001445"/>
    </source>
</evidence>
<dbReference type="Pfam" id="PF17390">
    <property type="entry name" value="Bac_rhamnosid_C"/>
    <property type="match status" value="1"/>
</dbReference>
<keyword evidence="5" id="KW-0812">Transmembrane</keyword>
<dbReference type="EMBL" id="NOXF01000001">
    <property type="protein sequence ID" value="PEQ25898.1"/>
    <property type="molecule type" value="Genomic_DNA"/>
</dbReference>
<dbReference type="Proteomes" id="UP000220611">
    <property type="component" value="Unassembled WGS sequence"/>
</dbReference>
<keyword evidence="5" id="KW-0472">Membrane</keyword>
<dbReference type="InterPro" id="IPR035396">
    <property type="entry name" value="Bac_rhamnosid6H"/>
</dbReference>
<dbReference type="Gene3D" id="2.60.420.10">
    <property type="entry name" value="Maltose phosphorylase, domain 3"/>
    <property type="match status" value="1"/>
</dbReference>
<evidence type="ECO:0000256" key="4">
    <source>
        <dbReference type="SAM" id="MobiDB-lite"/>
    </source>
</evidence>
<dbReference type="Gene3D" id="2.60.40.10">
    <property type="entry name" value="Immunoglobulins"/>
    <property type="match status" value="1"/>
</dbReference>